<dbReference type="EMBL" id="UXUI01009145">
    <property type="protein sequence ID" value="VDD93137.1"/>
    <property type="molecule type" value="Genomic_DNA"/>
</dbReference>
<dbReference type="STRING" id="51028.A0A0N4VCU6"/>
<dbReference type="WBParaSite" id="EVEC_0000840401-mRNA-1">
    <property type="protein sequence ID" value="EVEC_0000840401-mRNA-1"/>
    <property type="gene ID" value="EVEC_0000840401"/>
</dbReference>
<dbReference type="InterPro" id="IPR022742">
    <property type="entry name" value="Hydrolase_4"/>
</dbReference>
<dbReference type="InterPro" id="IPR052382">
    <property type="entry name" value="ABHD10_acyl-thioesterase"/>
</dbReference>
<dbReference type="Gene3D" id="3.40.50.1820">
    <property type="entry name" value="alpha/beta hydrolase"/>
    <property type="match status" value="1"/>
</dbReference>
<protein>
    <submittedName>
        <fullName evidence="5">Hydrolase_4 domain-containing protein</fullName>
    </submittedName>
</protein>
<dbReference type="GO" id="GO:0004553">
    <property type="term" value="F:hydrolase activity, hydrolyzing O-glycosyl compounds"/>
    <property type="evidence" value="ECO:0007669"/>
    <property type="project" value="TreeGrafter"/>
</dbReference>
<gene>
    <name evidence="3" type="ORF">EVEC_LOCUS7888</name>
</gene>
<dbReference type="PANTHER" id="PTHR16138">
    <property type="entry name" value="MYCOPHENOLIC ACID ACYL-GLUCURONIDE ESTERASE, MITOCHONDRIAL"/>
    <property type="match status" value="1"/>
</dbReference>
<evidence type="ECO:0000313" key="5">
    <source>
        <dbReference type="WBParaSite" id="EVEC_0000840401-mRNA-1"/>
    </source>
</evidence>
<dbReference type="Pfam" id="PF12146">
    <property type="entry name" value="Hydrolase_4"/>
    <property type="match status" value="1"/>
</dbReference>
<sequence>MKSLKTLLLYCHGLGASPYNKFAQRMKQAVESRNLNFQSVLYRNVGAKKMWDVDEWLEDILLHVDRMKKEGYLRTVLVGFSGGCHGVLRAAVKRPNDISGLFLLAPGVGLHLKSYVTRAMPEIAKELLSGKAVVYPAAKDGYPALIKADCLQKYSEKCISNRLASIPIRCPVRILHGADDEIVPLENVERFIRQLQSKDVVMKVLPGVGHFIPVSRYFNNVFGGGEHLQCCI</sequence>
<evidence type="ECO:0000259" key="2">
    <source>
        <dbReference type="Pfam" id="PF12146"/>
    </source>
</evidence>
<evidence type="ECO:0000313" key="4">
    <source>
        <dbReference type="Proteomes" id="UP000274131"/>
    </source>
</evidence>
<evidence type="ECO:0000313" key="3">
    <source>
        <dbReference type="EMBL" id="VDD93137.1"/>
    </source>
</evidence>
<reference evidence="5" key="1">
    <citation type="submission" date="2017-02" db="UniProtKB">
        <authorList>
            <consortium name="WormBaseParasite"/>
        </authorList>
    </citation>
    <scope>IDENTIFICATION</scope>
</reference>
<reference evidence="3 4" key="2">
    <citation type="submission" date="2018-10" db="EMBL/GenBank/DDBJ databases">
        <authorList>
            <consortium name="Pathogen Informatics"/>
        </authorList>
    </citation>
    <scope>NUCLEOTIDE SEQUENCE [LARGE SCALE GENOMIC DNA]</scope>
</reference>
<dbReference type="OrthoDB" id="408373at2759"/>
<dbReference type="InterPro" id="IPR029058">
    <property type="entry name" value="AB_hydrolase_fold"/>
</dbReference>
<name>A0A0N4VCU6_ENTVE</name>
<evidence type="ECO:0000256" key="1">
    <source>
        <dbReference type="ARBA" id="ARBA00022801"/>
    </source>
</evidence>
<dbReference type="AlphaFoldDB" id="A0A0N4VCU6"/>
<proteinExistence type="predicted"/>
<dbReference type="Proteomes" id="UP000274131">
    <property type="component" value="Unassembled WGS sequence"/>
</dbReference>
<organism evidence="5">
    <name type="scientific">Enterobius vermicularis</name>
    <name type="common">Human pinworm</name>
    <dbReference type="NCBI Taxonomy" id="51028"/>
    <lineage>
        <taxon>Eukaryota</taxon>
        <taxon>Metazoa</taxon>
        <taxon>Ecdysozoa</taxon>
        <taxon>Nematoda</taxon>
        <taxon>Chromadorea</taxon>
        <taxon>Rhabditida</taxon>
        <taxon>Spirurina</taxon>
        <taxon>Oxyuridomorpha</taxon>
        <taxon>Oxyuroidea</taxon>
        <taxon>Oxyuridae</taxon>
        <taxon>Enterobius</taxon>
    </lineage>
</organism>
<dbReference type="SUPFAM" id="SSF53474">
    <property type="entry name" value="alpha/beta-Hydrolases"/>
    <property type="match status" value="1"/>
</dbReference>
<accession>A0A0N4VCU6</accession>
<keyword evidence="4" id="KW-1185">Reference proteome</keyword>
<feature type="domain" description="Serine aminopeptidase S33" evidence="2">
    <location>
        <begin position="52"/>
        <end position="153"/>
    </location>
</feature>
<keyword evidence="1" id="KW-0378">Hydrolase</keyword>
<dbReference type="PANTHER" id="PTHR16138:SF7">
    <property type="entry name" value="PALMITOYL-PROTEIN THIOESTERASE ABHD10, MITOCHONDRIAL"/>
    <property type="match status" value="1"/>
</dbReference>